<sequence>MRRIRLSARLDSCPPSPSRHTLTSQLPTPTQTLRSWIARRARSVLTPSRSLARSMDVERRCTMSPIPGGESGEPTYPSIGAGQSPHPITTSLGRKLYLLYLWCPPPALRRELPELISHERPPSRFTVHGWLCGRIDVFRDERVDSMLSGVHPGPVRPPPSPTAPWMSSTPWMQMRSVRRGTTPVETRDSRNSPRLISHHTPIDGLQPDSPTPVHAILFCVSLHGNAIRPSSVCRLLSFSLNQPILEGPPTIASDSRNTYSHREIHVDGTGQCSSLSSEILPLWPRPSSSPTPAAVECVT</sequence>
<gene>
    <name evidence="2" type="ORF">EW146_g3575</name>
</gene>
<feature type="region of interest" description="Disordered" evidence="1">
    <location>
        <begin position="1"/>
        <end position="28"/>
    </location>
</feature>
<proteinExistence type="predicted"/>
<feature type="region of interest" description="Disordered" evidence="1">
    <location>
        <begin position="180"/>
        <end position="207"/>
    </location>
</feature>
<name>A0A4S4LX53_9AGAM</name>
<dbReference type="EMBL" id="SGPL01000121">
    <property type="protein sequence ID" value="THH17194.1"/>
    <property type="molecule type" value="Genomic_DNA"/>
</dbReference>
<keyword evidence="3" id="KW-1185">Reference proteome</keyword>
<evidence type="ECO:0000313" key="2">
    <source>
        <dbReference type="EMBL" id="THH17194.1"/>
    </source>
</evidence>
<evidence type="ECO:0000256" key="1">
    <source>
        <dbReference type="SAM" id="MobiDB-lite"/>
    </source>
</evidence>
<accession>A0A4S4LX53</accession>
<dbReference type="Proteomes" id="UP000310158">
    <property type="component" value="Unassembled WGS sequence"/>
</dbReference>
<feature type="region of interest" description="Disordered" evidence="1">
    <location>
        <begin position="149"/>
        <end position="168"/>
    </location>
</feature>
<dbReference type="AlphaFoldDB" id="A0A4S4LX53"/>
<reference evidence="2 3" key="1">
    <citation type="submission" date="2019-02" db="EMBL/GenBank/DDBJ databases">
        <title>Genome sequencing of the rare red list fungi Bondarzewia mesenterica.</title>
        <authorList>
            <person name="Buettner E."/>
            <person name="Kellner H."/>
        </authorList>
    </citation>
    <scope>NUCLEOTIDE SEQUENCE [LARGE SCALE GENOMIC DNA]</scope>
    <source>
        <strain evidence="2 3">DSM 108281</strain>
    </source>
</reference>
<organism evidence="2 3">
    <name type="scientific">Bondarzewia mesenterica</name>
    <dbReference type="NCBI Taxonomy" id="1095465"/>
    <lineage>
        <taxon>Eukaryota</taxon>
        <taxon>Fungi</taxon>
        <taxon>Dikarya</taxon>
        <taxon>Basidiomycota</taxon>
        <taxon>Agaricomycotina</taxon>
        <taxon>Agaricomycetes</taxon>
        <taxon>Russulales</taxon>
        <taxon>Bondarzewiaceae</taxon>
        <taxon>Bondarzewia</taxon>
    </lineage>
</organism>
<comment type="caution">
    <text evidence="2">The sequence shown here is derived from an EMBL/GenBank/DDBJ whole genome shotgun (WGS) entry which is preliminary data.</text>
</comment>
<evidence type="ECO:0000313" key="3">
    <source>
        <dbReference type="Proteomes" id="UP000310158"/>
    </source>
</evidence>
<protein>
    <submittedName>
        <fullName evidence="2">Uncharacterized protein</fullName>
    </submittedName>
</protein>